<name>A0ABT9VK65_9BACI</name>
<evidence type="ECO:0000313" key="3">
    <source>
        <dbReference type="Proteomes" id="UP001225646"/>
    </source>
</evidence>
<dbReference type="EMBL" id="JAUSTR010000001">
    <property type="protein sequence ID" value="MDQ0161362.1"/>
    <property type="molecule type" value="Genomic_DNA"/>
</dbReference>
<evidence type="ECO:0000256" key="1">
    <source>
        <dbReference type="SAM" id="Phobius"/>
    </source>
</evidence>
<comment type="caution">
    <text evidence="2">The sequence shown here is derived from an EMBL/GenBank/DDBJ whole genome shotgun (WGS) entry which is preliminary data.</text>
</comment>
<dbReference type="Proteomes" id="UP001225646">
    <property type="component" value="Unassembled WGS sequence"/>
</dbReference>
<accession>A0ABT9VK65</accession>
<keyword evidence="3" id="KW-1185">Reference proteome</keyword>
<feature type="transmembrane region" description="Helical" evidence="1">
    <location>
        <begin position="17"/>
        <end position="36"/>
    </location>
</feature>
<dbReference type="InterPro" id="IPR053468">
    <property type="entry name" value="ComGE-like"/>
</dbReference>
<keyword evidence="1" id="KW-0812">Transmembrane</keyword>
<keyword evidence="1" id="KW-0472">Membrane</keyword>
<dbReference type="NCBIfam" id="NF041013">
    <property type="entry name" value="T4P_ComGE"/>
    <property type="match status" value="1"/>
</dbReference>
<evidence type="ECO:0000313" key="2">
    <source>
        <dbReference type="EMBL" id="MDQ0161362.1"/>
    </source>
</evidence>
<protein>
    <submittedName>
        <fullName evidence="2">ABC-type microcin C transport system permease subunit YejE</fullName>
    </submittedName>
</protein>
<sequence>MWKNCKGSVLAESILSFSLWCFITMMMIPILTSIILNERNLVMKTEAYQLLHEELQHYAYEKTKVNGEVRKGKNTYVLFWSEEGEYYKLCIKWGETNENEVCGYSLP</sequence>
<proteinExistence type="predicted"/>
<gene>
    <name evidence="2" type="ORF">J2S06_000432</name>
</gene>
<dbReference type="RefSeq" id="WP_419151146.1">
    <property type="nucleotide sequence ID" value="NZ_JAUSTR010000001.1"/>
</dbReference>
<organism evidence="2 3">
    <name type="scientific">Aeribacillus alveayuensis</name>
    <dbReference type="NCBI Taxonomy" id="279215"/>
    <lineage>
        <taxon>Bacteria</taxon>
        <taxon>Bacillati</taxon>
        <taxon>Bacillota</taxon>
        <taxon>Bacilli</taxon>
        <taxon>Bacillales</taxon>
        <taxon>Bacillaceae</taxon>
        <taxon>Aeribacillus</taxon>
    </lineage>
</organism>
<reference evidence="2 3" key="1">
    <citation type="submission" date="2023-07" db="EMBL/GenBank/DDBJ databases">
        <title>Genomic Encyclopedia of Type Strains, Phase IV (KMG-IV): sequencing the most valuable type-strain genomes for metagenomic binning, comparative biology and taxonomic classification.</title>
        <authorList>
            <person name="Goeker M."/>
        </authorList>
    </citation>
    <scope>NUCLEOTIDE SEQUENCE [LARGE SCALE GENOMIC DNA]</scope>
    <source>
        <strain evidence="2 3">DSM 19092</strain>
    </source>
</reference>
<keyword evidence="1" id="KW-1133">Transmembrane helix</keyword>